<organism evidence="3 4">
    <name type="scientific">Perkinsus olseni</name>
    <name type="common">Perkinsus atlanticus</name>
    <dbReference type="NCBI Taxonomy" id="32597"/>
    <lineage>
        <taxon>Eukaryota</taxon>
        <taxon>Sar</taxon>
        <taxon>Alveolata</taxon>
        <taxon>Perkinsozoa</taxon>
        <taxon>Perkinsea</taxon>
        <taxon>Perkinsida</taxon>
        <taxon>Perkinsidae</taxon>
        <taxon>Perkinsus</taxon>
    </lineage>
</organism>
<sequence length="145" mass="16314">MDPVSSSSEEDTSERNRDEAYQDQVDIGRDVYDSEGGANVVVDVDQHKFIITDEAFTALLEKFNEDQARILDEVRQQARNIYAATEGITARPKPIQWFLTGGAGAKLEEVREPFLGVEFLIIDEVSMLGYPGLVAVHQRLQQIRD</sequence>
<feature type="active site" description="Proton acceptor" evidence="1">
    <location>
        <position position="124"/>
    </location>
</feature>
<dbReference type="GO" id="GO:0003824">
    <property type="term" value="F:catalytic activity"/>
    <property type="evidence" value="ECO:0007669"/>
    <property type="project" value="InterPro"/>
</dbReference>
<dbReference type="EMBL" id="JABANM010033413">
    <property type="protein sequence ID" value="KAF4701309.1"/>
    <property type="molecule type" value="Genomic_DNA"/>
</dbReference>
<feature type="compositionally biased region" description="Basic and acidic residues" evidence="2">
    <location>
        <begin position="13"/>
        <end position="24"/>
    </location>
</feature>
<evidence type="ECO:0000313" key="4">
    <source>
        <dbReference type="Proteomes" id="UP000574390"/>
    </source>
</evidence>
<feature type="non-terminal residue" evidence="3">
    <location>
        <position position="145"/>
    </location>
</feature>
<comment type="caution">
    <text evidence="3">The sequence shown here is derived from an EMBL/GenBank/DDBJ whole genome shotgun (WGS) entry which is preliminary data.</text>
</comment>
<gene>
    <name evidence="3" type="ORF">FOZ62_005634</name>
</gene>
<dbReference type="Proteomes" id="UP000574390">
    <property type="component" value="Unassembled WGS sequence"/>
</dbReference>
<dbReference type="InterPro" id="IPR000132">
    <property type="entry name" value="Nitrilase/CN_hydratase_CS"/>
</dbReference>
<dbReference type="AlphaFoldDB" id="A0A7J6PYN5"/>
<feature type="region of interest" description="Disordered" evidence="2">
    <location>
        <begin position="1"/>
        <end position="24"/>
    </location>
</feature>
<evidence type="ECO:0000313" key="3">
    <source>
        <dbReference type="EMBL" id="KAF4701309.1"/>
    </source>
</evidence>
<proteinExistence type="predicted"/>
<reference evidence="3 4" key="1">
    <citation type="submission" date="2020-04" db="EMBL/GenBank/DDBJ databases">
        <title>Perkinsus olseni comparative genomics.</title>
        <authorList>
            <person name="Bogema D.R."/>
        </authorList>
    </citation>
    <scope>NUCLEOTIDE SEQUENCE [LARGE SCALE GENOMIC DNA]</scope>
    <source>
        <strain evidence="3">ATCC PRA-205</strain>
    </source>
</reference>
<protein>
    <submittedName>
        <fullName evidence="3">Uncharacterized protein</fullName>
    </submittedName>
</protein>
<name>A0A7J6PYN5_PEROL</name>
<evidence type="ECO:0000256" key="2">
    <source>
        <dbReference type="SAM" id="MobiDB-lite"/>
    </source>
</evidence>
<accession>A0A7J6PYN5</accession>
<evidence type="ECO:0000256" key="1">
    <source>
        <dbReference type="PROSITE-ProRule" id="PRU10139"/>
    </source>
</evidence>
<dbReference type="PROSITE" id="PS00920">
    <property type="entry name" value="NITRIL_CHT_1"/>
    <property type="match status" value="1"/>
</dbReference>